<evidence type="ECO:0000313" key="1">
    <source>
        <dbReference type="EMBL" id="GLB53386.1"/>
    </source>
</evidence>
<name>A0A9W6B5V8_9FLAO</name>
<dbReference type="RefSeq" id="WP_281755290.1">
    <property type="nucleotide sequence ID" value="NZ_BRVP01000017.1"/>
</dbReference>
<gene>
    <name evidence="1" type="ORF">NBRC110019_24270</name>
</gene>
<accession>A0A9W6B5V8</accession>
<reference evidence="1" key="1">
    <citation type="submission" date="2022-07" db="EMBL/GenBank/DDBJ databases">
        <title>Taxonomy of Novel Oxalotrophic and Methylotrophic Bacteria.</title>
        <authorList>
            <person name="Sahin N."/>
            <person name="Tani A."/>
        </authorList>
    </citation>
    <scope>NUCLEOTIDE SEQUENCE</scope>
    <source>
        <strain evidence="1">AM327</strain>
    </source>
</reference>
<keyword evidence="2" id="KW-1185">Reference proteome</keyword>
<sequence length="154" mass="18681">MAVTFIDYKNKDYGFWITEKVMELASQYIYQELTTNEYHFKDIEELTDDAKGVLSGYFRSYLSFSWEEDLKDEEDEKEMIRLFENILEKMKSKGTYISMEELFGFPIISEYWENEWRKPFKTQNMIKIFSALVAIFKGEWTSTNYSMNREMDWL</sequence>
<proteinExistence type="predicted"/>
<protein>
    <submittedName>
        <fullName evidence="1">Uncharacterized protein</fullName>
    </submittedName>
</protein>
<dbReference type="Proteomes" id="UP001143545">
    <property type="component" value="Unassembled WGS sequence"/>
</dbReference>
<dbReference type="EMBL" id="BRVP01000017">
    <property type="protein sequence ID" value="GLB53386.1"/>
    <property type="molecule type" value="Genomic_DNA"/>
</dbReference>
<comment type="caution">
    <text evidence="1">The sequence shown here is derived from an EMBL/GenBank/DDBJ whole genome shotgun (WGS) entry which is preliminary data.</text>
</comment>
<organism evidence="1 2">
    <name type="scientific">Neptunitalea chrysea</name>
    <dbReference type="NCBI Taxonomy" id="1647581"/>
    <lineage>
        <taxon>Bacteria</taxon>
        <taxon>Pseudomonadati</taxon>
        <taxon>Bacteroidota</taxon>
        <taxon>Flavobacteriia</taxon>
        <taxon>Flavobacteriales</taxon>
        <taxon>Flavobacteriaceae</taxon>
        <taxon>Neptunitalea</taxon>
    </lineage>
</organism>
<evidence type="ECO:0000313" key="2">
    <source>
        <dbReference type="Proteomes" id="UP001143545"/>
    </source>
</evidence>
<dbReference type="AlphaFoldDB" id="A0A9W6B5V8"/>